<feature type="chain" id="PRO_5026989900" description="non-specific serine/threonine protein kinase" evidence="22">
    <location>
        <begin position="27"/>
        <end position="2628"/>
    </location>
</feature>
<keyword evidence="10" id="KW-0547">Nucleotide-binding</keyword>
<dbReference type="GO" id="GO:0005524">
    <property type="term" value="F:ATP binding"/>
    <property type="evidence" value="ECO:0007669"/>
    <property type="project" value="UniProtKB-KW"/>
</dbReference>
<dbReference type="InterPro" id="IPR001480">
    <property type="entry name" value="Bulb-type_lectin_dom"/>
</dbReference>
<evidence type="ECO:0000256" key="4">
    <source>
        <dbReference type="ARBA" id="ARBA00022527"/>
    </source>
</evidence>
<feature type="domain" description="Bulb-type lectin" evidence="24">
    <location>
        <begin position="616"/>
        <end position="741"/>
    </location>
</feature>
<dbReference type="SUPFAM" id="SSF56112">
    <property type="entry name" value="Protein kinase-like (PK-like)"/>
    <property type="match status" value="5"/>
</dbReference>
<feature type="domain" description="Protein kinase" evidence="23">
    <location>
        <begin position="2297"/>
        <end position="2621"/>
    </location>
</feature>
<feature type="domain" description="Bulb-type lectin" evidence="24">
    <location>
        <begin position="29"/>
        <end position="154"/>
    </location>
</feature>
<evidence type="ECO:0000259" key="23">
    <source>
        <dbReference type="PROSITE" id="PS50011"/>
    </source>
</evidence>
<dbReference type="SUPFAM" id="SSF51110">
    <property type="entry name" value="alpha-D-mannose-specific plant lectins"/>
    <property type="match status" value="3"/>
</dbReference>
<gene>
    <name evidence="26" type="ORF">SVIM_LOCUS137415</name>
</gene>
<keyword evidence="6" id="KW-0808">Transferase</keyword>
<feature type="domain" description="Apple" evidence="25">
    <location>
        <begin position="925"/>
        <end position="1010"/>
    </location>
</feature>
<dbReference type="EC" id="2.7.11.1" evidence="2"/>
<dbReference type="SMART" id="SM00220">
    <property type="entry name" value="S_TKc"/>
    <property type="match status" value="1"/>
</dbReference>
<evidence type="ECO:0000256" key="14">
    <source>
        <dbReference type="ARBA" id="ARBA00023136"/>
    </source>
</evidence>
<evidence type="ECO:0000256" key="5">
    <source>
        <dbReference type="ARBA" id="ARBA00022553"/>
    </source>
</evidence>
<comment type="catalytic activity">
    <reaction evidence="19">
        <text>L-seryl-[protein] + ATP = O-phospho-L-seryl-[protein] + ADP + H(+)</text>
        <dbReference type="Rhea" id="RHEA:17989"/>
        <dbReference type="Rhea" id="RHEA-COMP:9863"/>
        <dbReference type="Rhea" id="RHEA-COMP:11604"/>
        <dbReference type="ChEBI" id="CHEBI:15378"/>
        <dbReference type="ChEBI" id="CHEBI:29999"/>
        <dbReference type="ChEBI" id="CHEBI:30616"/>
        <dbReference type="ChEBI" id="CHEBI:83421"/>
        <dbReference type="ChEBI" id="CHEBI:456216"/>
        <dbReference type="EC" id="2.7.11.1"/>
    </reaction>
</comment>
<proteinExistence type="predicted"/>
<evidence type="ECO:0000256" key="12">
    <source>
        <dbReference type="ARBA" id="ARBA00022840"/>
    </source>
</evidence>
<protein>
    <recommendedName>
        <fullName evidence="2">non-specific serine/threonine protein kinase</fullName>
        <ecNumber evidence="2">2.7.11.1</ecNumber>
    </recommendedName>
</protein>
<dbReference type="Pfam" id="PF01453">
    <property type="entry name" value="B_lectin"/>
    <property type="match status" value="3"/>
</dbReference>
<dbReference type="Gene3D" id="1.10.510.10">
    <property type="entry name" value="Transferase(Phosphotransferase) domain 1"/>
    <property type="match status" value="5"/>
</dbReference>
<dbReference type="FunFam" id="2.90.10.10:FF:000002">
    <property type="entry name" value="Serine/threonine-protein kinase"/>
    <property type="match status" value="2"/>
</dbReference>
<evidence type="ECO:0000256" key="17">
    <source>
        <dbReference type="ARBA" id="ARBA00023180"/>
    </source>
</evidence>
<keyword evidence="12" id="KW-0067">ATP-binding</keyword>
<evidence type="ECO:0000256" key="13">
    <source>
        <dbReference type="ARBA" id="ARBA00022989"/>
    </source>
</evidence>
<dbReference type="FunFam" id="1.10.510.10:FF:001019">
    <property type="entry name" value="G-type lectin S-receptor-like serine/threonine-protein kinase B120"/>
    <property type="match status" value="1"/>
</dbReference>
<dbReference type="FunFam" id="1.10.510.10:FF:001270">
    <property type="entry name" value="Uncharacterized protein"/>
    <property type="match status" value="1"/>
</dbReference>
<keyword evidence="15" id="KW-1015">Disulfide bond</keyword>
<keyword evidence="9" id="KW-0430">Lectin</keyword>
<dbReference type="PANTHER" id="PTHR27002">
    <property type="entry name" value="RECEPTOR-LIKE SERINE/THREONINE-PROTEIN KINASE SD1-8"/>
    <property type="match status" value="1"/>
</dbReference>
<keyword evidence="7 21" id="KW-0812">Transmembrane</keyword>
<dbReference type="PANTHER" id="PTHR27002:SF812">
    <property type="entry name" value="RECEPTOR-LIKE SERINE_THREONINE-PROTEIN KINASE"/>
    <property type="match status" value="1"/>
</dbReference>
<feature type="transmembrane region" description="Helical" evidence="21">
    <location>
        <begin position="1033"/>
        <end position="1054"/>
    </location>
</feature>
<evidence type="ECO:0000259" key="25">
    <source>
        <dbReference type="PROSITE" id="PS50948"/>
    </source>
</evidence>
<evidence type="ECO:0000256" key="15">
    <source>
        <dbReference type="ARBA" id="ARBA00023157"/>
    </source>
</evidence>
<evidence type="ECO:0000256" key="9">
    <source>
        <dbReference type="ARBA" id="ARBA00022734"/>
    </source>
</evidence>
<dbReference type="GO" id="GO:0030246">
    <property type="term" value="F:carbohydrate binding"/>
    <property type="evidence" value="ECO:0007669"/>
    <property type="project" value="UniProtKB-KW"/>
</dbReference>
<dbReference type="InterPro" id="IPR011009">
    <property type="entry name" value="Kinase-like_dom_sf"/>
</dbReference>
<keyword evidence="17" id="KW-0325">Glycoprotein</keyword>
<evidence type="ECO:0000256" key="11">
    <source>
        <dbReference type="ARBA" id="ARBA00022777"/>
    </source>
</evidence>
<dbReference type="Pfam" id="PF07714">
    <property type="entry name" value="PK_Tyr_Ser-Thr"/>
    <property type="match status" value="3"/>
</dbReference>
<dbReference type="Gene3D" id="2.90.10.10">
    <property type="entry name" value="Bulb-type lectin domain"/>
    <property type="match status" value="3"/>
</dbReference>
<dbReference type="Pfam" id="PF00954">
    <property type="entry name" value="S_locus_glycop"/>
    <property type="match status" value="3"/>
</dbReference>
<evidence type="ECO:0000256" key="2">
    <source>
        <dbReference type="ARBA" id="ARBA00012513"/>
    </source>
</evidence>
<evidence type="ECO:0000256" key="10">
    <source>
        <dbReference type="ARBA" id="ARBA00022741"/>
    </source>
</evidence>
<name>A0A6N2KUE6_SALVM</name>
<dbReference type="InterPro" id="IPR000858">
    <property type="entry name" value="S_locus_glycoprot_dom"/>
</dbReference>
<keyword evidence="3" id="KW-1003">Cell membrane</keyword>
<dbReference type="FunFam" id="1.10.510.10:FF:000060">
    <property type="entry name" value="G-type lectin S-receptor-like serine/threonine-protein kinase"/>
    <property type="match status" value="1"/>
</dbReference>
<dbReference type="GO" id="GO:0005886">
    <property type="term" value="C:plasma membrane"/>
    <property type="evidence" value="ECO:0007669"/>
    <property type="project" value="UniProtKB-SubCell"/>
</dbReference>
<evidence type="ECO:0000256" key="3">
    <source>
        <dbReference type="ARBA" id="ARBA00022475"/>
    </source>
</evidence>
<keyword evidence="8 22" id="KW-0732">Signal</keyword>
<evidence type="ECO:0000256" key="6">
    <source>
        <dbReference type="ARBA" id="ARBA00022679"/>
    </source>
</evidence>
<evidence type="ECO:0000256" key="8">
    <source>
        <dbReference type="ARBA" id="ARBA00022729"/>
    </source>
</evidence>
<evidence type="ECO:0000256" key="19">
    <source>
        <dbReference type="ARBA" id="ARBA00048679"/>
    </source>
</evidence>
<dbReference type="EMBL" id="CAADRP010000779">
    <property type="protein sequence ID" value="VFU31845.1"/>
    <property type="molecule type" value="Genomic_DNA"/>
</dbReference>
<feature type="transmembrane region" description="Helical" evidence="21">
    <location>
        <begin position="1276"/>
        <end position="1297"/>
    </location>
</feature>
<feature type="signal peptide" evidence="22">
    <location>
        <begin position="1"/>
        <end position="26"/>
    </location>
</feature>
<dbReference type="FunFam" id="3.30.200.20:FF:001120">
    <property type="entry name" value="Putative DUF26-domain receptor-like protein kinase family protein"/>
    <property type="match status" value="1"/>
</dbReference>
<feature type="domain" description="Apple" evidence="25">
    <location>
        <begin position="2108"/>
        <end position="2193"/>
    </location>
</feature>
<keyword evidence="13 21" id="KW-1133">Transmembrane helix</keyword>
<evidence type="ECO:0000256" key="21">
    <source>
        <dbReference type="SAM" id="Phobius"/>
    </source>
</evidence>
<dbReference type="InterPro" id="IPR003609">
    <property type="entry name" value="Pan_app"/>
</dbReference>
<feature type="domain" description="Protein kinase" evidence="23">
    <location>
        <begin position="1357"/>
        <end position="1774"/>
    </location>
</feature>
<reference evidence="26" key="1">
    <citation type="submission" date="2019-03" db="EMBL/GenBank/DDBJ databases">
        <authorList>
            <person name="Mank J."/>
            <person name="Almeida P."/>
        </authorList>
    </citation>
    <scope>NUCLEOTIDE SEQUENCE</scope>
    <source>
        <strain evidence="26">78183</strain>
    </source>
</reference>
<feature type="domain" description="Bulb-type lectin" evidence="24">
    <location>
        <begin position="1792"/>
        <end position="1917"/>
    </location>
</feature>
<evidence type="ECO:0000256" key="22">
    <source>
        <dbReference type="SAM" id="SignalP"/>
    </source>
</evidence>
<feature type="compositionally biased region" description="Basic and acidic residues" evidence="20">
    <location>
        <begin position="2515"/>
        <end position="2528"/>
    </location>
</feature>
<dbReference type="GO" id="GO:0048544">
    <property type="term" value="P:recognition of pollen"/>
    <property type="evidence" value="ECO:0007669"/>
    <property type="project" value="InterPro"/>
</dbReference>
<dbReference type="PROSITE" id="PS00108">
    <property type="entry name" value="PROTEIN_KINASE_ST"/>
    <property type="match status" value="1"/>
</dbReference>
<dbReference type="SMART" id="SM00108">
    <property type="entry name" value="B_lectin"/>
    <property type="match status" value="3"/>
</dbReference>
<evidence type="ECO:0000256" key="20">
    <source>
        <dbReference type="SAM" id="MobiDB-lite"/>
    </source>
</evidence>
<dbReference type="CDD" id="cd01098">
    <property type="entry name" value="PAN_AP_plant"/>
    <property type="match status" value="3"/>
</dbReference>
<feature type="transmembrane region" description="Helical" evidence="21">
    <location>
        <begin position="1204"/>
        <end position="1223"/>
    </location>
</feature>
<keyword evidence="16" id="KW-0675">Receptor</keyword>
<dbReference type="SMART" id="SM00473">
    <property type="entry name" value="PAN_AP"/>
    <property type="match status" value="3"/>
</dbReference>
<evidence type="ECO:0000256" key="1">
    <source>
        <dbReference type="ARBA" id="ARBA00004251"/>
    </source>
</evidence>
<dbReference type="FunFam" id="3.30.200.20:FF:000951">
    <property type="entry name" value="Uncharacterized protein"/>
    <property type="match status" value="1"/>
</dbReference>
<dbReference type="InterPro" id="IPR036426">
    <property type="entry name" value="Bulb-type_lectin_dom_sf"/>
</dbReference>
<evidence type="ECO:0000256" key="18">
    <source>
        <dbReference type="ARBA" id="ARBA00047899"/>
    </source>
</evidence>
<keyword evidence="5" id="KW-0597">Phosphoprotein</keyword>
<organism evidence="26">
    <name type="scientific">Salix viminalis</name>
    <name type="common">Common osier</name>
    <name type="synonym">Basket willow</name>
    <dbReference type="NCBI Taxonomy" id="40686"/>
    <lineage>
        <taxon>Eukaryota</taxon>
        <taxon>Viridiplantae</taxon>
        <taxon>Streptophyta</taxon>
        <taxon>Embryophyta</taxon>
        <taxon>Tracheophyta</taxon>
        <taxon>Spermatophyta</taxon>
        <taxon>Magnoliopsida</taxon>
        <taxon>eudicotyledons</taxon>
        <taxon>Gunneridae</taxon>
        <taxon>Pentapetalae</taxon>
        <taxon>rosids</taxon>
        <taxon>fabids</taxon>
        <taxon>Malpighiales</taxon>
        <taxon>Salicaceae</taxon>
        <taxon>Saliceae</taxon>
        <taxon>Salix</taxon>
    </lineage>
</organism>
<comment type="subcellular location">
    <subcellularLocation>
        <location evidence="1">Cell membrane</location>
        <topology evidence="1">Single-pass type I membrane protein</topology>
    </subcellularLocation>
</comment>
<feature type="compositionally biased region" description="Basic and acidic residues" evidence="20">
    <location>
        <begin position="2557"/>
        <end position="2601"/>
    </location>
</feature>
<dbReference type="PROSITE" id="PS50948">
    <property type="entry name" value="PAN"/>
    <property type="match status" value="3"/>
</dbReference>
<dbReference type="FunFam" id="2.90.10.10:FF:000009">
    <property type="entry name" value="Receptor-like serine/threonine-protein kinase SD1-8"/>
    <property type="match status" value="1"/>
</dbReference>
<feature type="region of interest" description="Disordered" evidence="20">
    <location>
        <begin position="2515"/>
        <end position="2601"/>
    </location>
</feature>
<dbReference type="CDD" id="cd00028">
    <property type="entry name" value="B_lectin"/>
    <property type="match status" value="3"/>
</dbReference>
<dbReference type="PROSITE" id="PS50011">
    <property type="entry name" value="PROTEIN_KINASE_DOM"/>
    <property type="match status" value="3"/>
</dbReference>
<evidence type="ECO:0000313" key="26">
    <source>
        <dbReference type="EMBL" id="VFU31845.1"/>
    </source>
</evidence>
<comment type="catalytic activity">
    <reaction evidence="18">
        <text>L-threonyl-[protein] + ATP = O-phospho-L-threonyl-[protein] + ADP + H(+)</text>
        <dbReference type="Rhea" id="RHEA:46608"/>
        <dbReference type="Rhea" id="RHEA-COMP:11060"/>
        <dbReference type="Rhea" id="RHEA-COMP:11605"/>
        <dbReference type="ChEBI" id="CHEBI:15378"/>
        <dbReference type="ChEBI" id="CHEBI:30013"/>
        <dbReference type="ChEBI" id="CHEBI:30616"/>
        <dbReference type="ChEBI" id="CHEBI:61977"/>
        <dbReference type="ChEBI" id="CHEBI:456216"/>
        <dbReference type="EC" id="2.7.11.1"/>
    </reaction>
</comment>
<dbReference type="Gene3D" id="3.30.200.20">
    <property type="entry name" value="Phosphorylase Kinase, domain 1"/>
    <property type="match status" value="3"/>
</dbReference>
<dbReference type="GO" id="GO:0004674">
    <property type="term" value="F:protein serine/threonine kinase activity"/>
    <property type="evidence" value="ECO:0007669"/>
    <property type="project" value="UniProtKB-KW"/>
</dbReference>
<keyword evidence="14 21" id="KW-0472">Membrane</keyword>
<evidence type="ECO:0000256" key="16">
    <source>
        <dbReference type="ARBA" id="ARBA00023170"/>
    </source>
</evidence>
<accession>A0A6N2KUE6</accession>
<dbReference type="Pfam" id="PF00069">
    <property type="entry name" value="Pkinase"/>
    <property type="match status" value="1"/>
</dbReference>
<dbReference type="PROSITE" id="PS50927">
    <property type="entry name" value="BULB_LECTIN"/>
    <property type="match status" value="3"/>
</dbReference>
<keyword evidence="4" id="KW-0723">Serine/threonine-protein kinase</keyword>
<sequence length="2628" mass="294298">MCVKTKPCFSLFVLLWLFVYHRTCFSIGVDTISVGQSLSVNQTLVSKTGIFELGFFPRGTSDNIYLGIWYRNFADKTIVWVANRESPSNDPASSKLELLSDGNLVLRKTSTETVWSPALASSMPNTTKAEAVILDDGNFVIRDGSNPSTIFWQSFDYPTDTWLPGAKLGINKHTRQVQRLISWKNLEDPAPGMFSVEIDPNGSSQFFIEWNRSVEYRSSGRWNGQIFTLVPEMRSNYIYNFSYVSNENESYFTYSLYNNSLLSRFVIGVHGQMQQLSWSKGPWSWVLYWSQPRDQAGVYGFCGVFGVFHASSSYCECLKGFKPLVQDDWSSGCVRKSPLQCQNKKSIGKEDGFLKMSDLALPANFKTYQKVSAGRCRLDCMEKCSCMAYTYNNSTGCSLWEGDLIDLQQSGVADGRAGAEIYIRLAASEPELQIGNGSTRTGHDIMLFDFDTNPGSTNNESSSVDNRKKRWSKNMELPLFSYESVSVATGQFSDKLGEGGFGPVYKGLFSVKSDVFSFGVLVLEIVSGNKNTSFYHSDSLNLLGHAWKLWNSNKASDLMDPILGDPPSTSMLLRYINIGLLCVQEKRMRVKTKPCFWLFVLLWLFVYHRTCFSIGVDTISVGRSLSGNQTLVSQNGIFELGFFVPGTSHNIYLGIWYRNFGNNAIVWVANRESPSNNPASLKLELLSDGNLVLLKNFTETVWSTTLASSMPHTTKAEAVILDDGNFVIRDGSNPSTIYWQSFDYPTDTWLPGAKLGINKHTGQVQRLISWKNSEDPAPGMFSIGIDPNGNRQFFIEWNRSHRYWSTGDWNGQTFGLVPEMRLNYLFNYSYVSNENESYFTYSMNNPSYLSSLMIGVQQIGWLEGPWSWILFWAQPKDKAGVYGLCGVFGVFHENSSSYCECLKGFKPLVQDEWSSGCVRKSPLQCQNMSSVGKEDGFLKMSILTLPANSKTYQKVSAGRCRLDCIENCSCMAYAYNNNNGCSLWEGDLINLQQSGAADGRAGAEIYIRLAASEPELQIGNGSTRTGGNVKGKLRTALAVAIPTILLTLGLFMYFRCMCKGKLTRKVAVKRLSERSGQGLEEFRNETILIAKLQHRNLVRLLGSCSERDEKMLIYEYMPNKSLDFFLFADANRGQILDWGTRIRIIEGTAQGLLYLHRYSRLRIIHRDLKPSNILLDSEMNPKISDFGMARIFRGNETQGNTKRIALAVAIPTILITLGLFMYFRCLWKGKLTRKGHDIMLFDFDTNPGSTNNESSSLELQIGNGSTRTGGNIKWKLRTALAVAIPTILITLGLFMYFRCLCKGKLTRKGHDIMLFDFDTNPGSTNNESSSLDNRKKTWSKNMELPLFSYESVSVATGQFSDKLGEGGFGPVYKVIKSDVFSFGVLVLEIVSGKKNTSFYHSDSLHLLGHAWKLWSSNKASDLMDPTLGDPPSTSMLLRYINIGLLCVQESPADRPTMSDVISMIVNEHVALPEPKHPAFVAVRNVAEPGSLMSSAGGRNLQVTIYCSLISIPILAPLTMNLALLTIGRKDGGKLPTGLEVAVKRLSERSGQGLEEFRNETILIAKLQHRNLVRLLGSCIERDEKMLIYEYMPNKSLDFFLFGANRGRILDWGTRIRIIEGTAQGLLYLHRYSRLRIIHRDLKPSNILLDSEMNPKISDFGMARIFGGNETQGNTKRIVGTYGYMSPEYAMEGLFSIKSDVFSFGVLVLEIVSGRKNTSFYHSDSLHLLGHAWMLWSSNKASDLMDPTLGDPPSTSMLLRYINIERMCVKRKPCFLLFVLLWLFVYHRTCFSIDTILVGQSLKLSQTLVSQKGIFELGFFSPGTSSNIYLGIWHRNFADKTIVWVANRESPSDDLYSSKLELLSDGNLVLLKTLTETVWSTTLASSMPNTTKAEAVILDDGNFVIRDGSNPSTIYWQSFDYPTDTWLPGAKLGINKRTGQVQRLISWKNSEDPAPGMFSVGIDTNGSGQFFMEWNRSHRYWSSGDWNGQIFSLIPERSLNYNFNYSYVSNENESYLTYSLSNSSSNSSYLTRIVIDFLGNMQHLTSMESKWFWVFFLSLPKYPAEVYGSCGVFGVFQNSSSYCQCLKGFEPLVQDDWSSGCVRKSPLHCQNKKSIGKEDGFLKMSNLTLPANSKTYQKVSAGRCRLDCMEKCSCMAYAYNNNNGCSFWEGDLIDLQQSGIAGGRAGAEIYIRLAASELELQIGNGSTRTGGTIKWKLRTAFAVAIPTTLITLGLFMYFRCLCKGKLTRKGHDIMLFDFDTNPGSTNNESSSVDNRKKRLSKNMELPLFSYESVSVATGQFSDKLGEGGFGPVYKGKLPTGLEVAVKRLSERSGQGLEEFRNETILIAKLQHRNLVRLLGSCIERDEKMLIYDGYMSPEYAMEGLFSIKSDVFSFGVLVLEIVSGKKNTSFYHSDSLHLLGHAWKLWRSNKASDMMDPTLGDPPSTSMLLRYINIGLLCVQESPADRPTMSDVISMIVNEHVALPEPKQPAFVAGRNVAEPGPLMRSETLGAEIEEEGHRLEDPLAEIERLSGGPPEGRRGSSPKRSSGNRRVAADGPSDERCWLSAEGERRGLSGERSSSEERHGLSAEGERRGLSMERPSERRSIRVLHVENNGVCGIEFFNVFVSLI</sequence>
<dbReference type="InterPro" id="IPR000719">
    <property type="entry name" value="Prot_kinase_dom"/>
</dbReference>
<dbReference type="InterPro" id="IPR001245">
    <property type="entry name" value="Ser-Thr/Tyr_kinase_cat_dom"/>
</dbReference>
<keyword evidence="11" id="KW-0418">Kinase</keyword>
<dbReference type="InterPro" id="IPR008271">
    <property type="entry name" value="Ser/Thr_kinase_AS"/>
</dbReference>
<evidence type="ECO:0000259" key="24">
    <source>
        <dbReference type="PROSITE" id="PS50927"/>
    </source>
</evidence>
<evidence type="ECO:0000256" key="7">
    <source>
        <dbReference type="ARBA" id="ARBA00022692"/>
    </source>
</evidence>
<feature type="domain" description="Protein kinase" evidence="23">
    <location>
        <begin position="1012"/>
        <end position="1347"/>
    </location>
</feature>
<feature type="domain" description="Apple" evidence="25">
    <location>
        <begin position="341"/>
        <end position="426"/>
    </location>
</feature>
<dbReference type="Pfam" id="PF08276">
    <property type="entry name" value="PAN_2"/>
    <property type="match status" value="3"/>
</dbReference>